<evidence type="ECO:0000259" key="7">
    <source>
        <dbReference type="Pfam" id="PF04129"/>
    </source>
</evidence>
<dbReference type="InterPro" id="IPR007258">
    <property type="entry name" value="Vps52"/>
</dbReference>
<dbReference type="GO" id="GO:0000938">
    <property type="term" value="C:GARP complex"/>
    <property type="evidence" value="ECO:0007669"/>
    <property type="project" value="TreeGrafter"/>
</dbReference>
<keyword evidence="3" id="KW-0813">Transport</keyword>
<dbReference type="KEGG" id="cthr:CTHT_0029810"/>
<keyword evidence="10" id="KW-1185">Reference proteome</keyword>
<dbReference type="EMBL" id="GL988041">
    <property type="protein sequence ID" value="EGS21140.1"/>
    <property type="molecule type" value="Genomic_DNA"/>
</dbReference>
<dbReference type="OMA" id="IHVVMVE"/>
<evidence type="ECO:0000256" key="5">
    <source>
        <dbReference type="ARBA" id="ARBA00023034"/>
    </source>
</evidence>
<dbReference type="GO" id="GO:0005829">
    <property type="term" value="C:cytosol"/>
    <property type="evidence" value="ECO:0007669"/>
    <property type="project" value="GOC"/>
</dbReference>
<accession>G0S8G6</accession>
<dbReference type="eggNOG" id="KOG1961">
    <property type="taxonomic scope" value="Eukaryota"/>
</dbReference>
<organism evidence="10">
    <name type="scientific">Chaetomium thermophilum (strain DSM 1495 / CBS 144.50 / IMI 039719)</name>
    <name type="common">Thermochaetoides thermophila</name>
    <dbReference type="NCBI Taxonomy" id="759272"/>
    <lineage>
        <taxon>Eukaryota</taxon>
        <taxon>Fungi</taxon>
        <taxon>Dikarya</taxon>
        <taxon>Ascomycota</taxon>
        <taxon>Pezizomycotina</taxon>
        <taxon>Sordariomycetes</taxon>
        <taxon>Sordariomycetidae</taxon>
        <taxon>Sordariales</taxon>
        <taxon>Chaetomiaceae</taxon>
        <taxon>Thermochaetoides</taxon>
    </lineage>
</organism>
<evidence type="ECO:0000256" key="3">
    <source>
        <dbReference type="ARBA" id="ARBA00022448"/>
    </source>
</evidence>
<comment type="subcellular location">
    <subcellularLocation>
        <location evidence="1">Golgi apparatus</location>
        <location evidence="1">trans-Golgi network</location>
    </subcellularLocation>
</comment>
<dbReference type="Pfam" id="PF20655">
    <property type="entry name" value="Vps52_C"/>
    <property type="match status" value="1"/>
</dbReference>
<dbReference type="GeneID" id="18257019"/>
<feature type="compositionally biased region" description="Polar residues" evidence="6">
    <location>
        <begin position="30"/>
        <end position="58"/>
    </location>
</feature>
<dbReference type="STRING" id="759272.G0S8G6"/>
<feature type="region of interest" description="Disordered" evidence="6">
    <location>
        <begin position="1"/>
        <end position="86"/>
    </location>
</feature>
<dbReference type="InterPro" id="IPR048361">
    <property type="entry name" value="Vps52_C"/>
</dbReference>
<dbReference type="GO" id="GO:0042147">
    <property type="term" value="P:retrograde transport, endosome to Golgi"/>
    <property type="evidence" value="ECO:0007669"/>
    <property type="project" value="TreeGrafter"/>
</dbReference>
<dbReference type="GO" id="GO:0015031">
    <property type="term" value="P:protein transport"/>
    <property type="evidence" value="ECO:0007669"/>
    <property type="project" value="UniProtKB-KW"/>
</dbReference>
<evidence type="ECO:0000259" key="8">
    <source>
        <dbReference type="Pfam" id="PF20655"/>
    </source>
</evidence>
<proteinExistence type="inferred from homology"/>
<gene>
    <name evidence="9" type="ORF">CTHT_0029810</name>
</gene>
<feature type="compositionally biased region" description="Polar residues" evidence="6">
    <location>
        <begin position="72"/>
        <end position="85"/>
    </location>
</feature>
<keyword evidence="4" id="KW-0653">Protein transport</keyword>
<evidence type="ECO:0000256" key="6">
    <source>
        <dbReference type="SAM" id="MobiDB-lite"/>
    </source>
</evidence>
<dbReference type="Pfam" id="PF04129">
    <property type="entry name" value="Vps52_CC"/>
    <property type="match status" value="1"/>
</dbReference>
<dbReference type="OrthoDB" id="19482at2759"/>
<protein>
    <submittedName>
        <fullName evidence="9">Uncharacterized protein</fullName>
    </submittedName>
</protein>
<dbReference type="GO" id="GO:0019905">
    <property type="term" value="F:syntaxin binding"/>
    <property type="evidence" value="ECO:0007669"/>
    <property type="project" value="TreeGrafter"/>
</dbReference>
<dbReference type="GO" id="GO:0006896">
    <property type="term" value="P:Golgi to vacuole transport"/>
    <property type="evidence" value="ECO:0007669"/>
    <property type="project" value="TreeGrafter"/>
</dbReference>
<dbReference type="InterPro" id="IPR048319">
    <property type="entry name" value="Vps52_CC"/>
</dbReference>
<name>G0S8G6_CHATD</name>
<evidence type="ECO:0000256" key="2">
    <source>
        <dbReference type="ARBA" id="ARBA00008180"/>
    </source>
</evidence>
<dbReference type="PANTHER" id="PTHR14190">
    <property type="entry name" value="SUPPRESSOR OF ACTIN MUTATIONS 2/VACUOLAR PROTEIN SORTING 52"/>
    <property type="match status" value="1"/>
</dbReference>
<evidence type="ECO:0000313" key="9">
    <source>
        <dbReference type="EMBL" id="EGS21140.1"/>
    </source>
</evidence>
<reference evidence="9 10" key="1">
    <citation type="journal article" date="2011" name="Cell">
        <title>Insight into structure and assembly of the nuclear pore complex by utilizing the genome of a eukaryotic thermophile.</title>
        <authorList>
            <person name="Amlacher S."/>
            <person name="Sarges P."/>
            <person name="Flemming D."/>
            <person name="van Noort V."/>
            <person name="Kunze R."/>
            <person name="Devos D.P."/>
            <person name="Arumugam M."/>
            <person name="Bork P."/>
            <person name="Hurt E."/>
        </authorList>
    </citation>
    <scope>NUCLEOTIDE SEQUENCE [LARGE SCALE GENOMIC DNA]</scope>
    <source>
        <strain evidence="10">DSM 1495 / CBS 144.50 / IMI 039719</strain>
    </source>
</reference>
<keyword evidence="5" id="KW-0333">Golgi apparatus</keyword>
<evidence type="ECO:0000256" key="4">
    <source>
        <dbReference type="ARBA" id="ARBA00022927"/>
    </source>
</evidence>
<dbReference type="AlphaFoldDB" id="G0S8G6"/>
<feature type="compositionally biased region" description="Low complexity" evidence="6">
    <location>
        <begin position="367"/>
        <end position="376"/>
    </location>
</feature>
<evidence type="ECO:0000256" key="1">
    <source>
        <dbReference type="ARBA" id="ARBA00004601"/>
    </source>
</evidence>
<feature type="domain" description="Vps52 coiled-coil" evidence="7">
    <location>
        <begin position="145"/>
        <end position="311"/>
    </location>
</feature>
<feature type="compositionally biased region" description="Low complexity" evidence="6">
    <location>
        <begin position="61"/>
        <end position="71"/>
    </location>
</feature>
<dbReference type="HOGENOM" id="CLU_010797_1_0_1"/>
<dbReference type="Proteomes" id="UP000008066">
    <property type="component" value="Unassembled WGS sequence"/>
</dbReference>
<dbReference type="PANTHER" id="PTHR14190:SF7">
    <property type="entry name" value="VACUOLAR PROTEIN SORTING-ASSOCIATED PROTEIN 52 HOMOLOG"/>
    <property type="match status" value="1"/>
</dbReference>
<comment type="similarity">
    <text evidence="2">Belongs to the VPS52 family.</text>
</comment>
<dbReference type="GO" id="GO:0032456">
    <property type="term" value="P:endocytic recycling"/>
    <property type="evidence" value="ECO:0007669"/>
    <property type="project" value="TreeGrafter"/>
</dbReference>
<feature type="domain" description="Vps52 C-terminal" evidence="8">
    <location>
        <begin position="328"/>
        <end position="650"/>
    </location>
</feature>
<dbReference type="RefSeq" id="XP_006693436.1">
    <property type="nucleotide sequence ID" value="XM_006693373.1"/>
</dbReference>
<evidence type="ECO:0000313" key="10">
    <source>
        <dbReference type="Proteomes" id="UP000008066"/>
    </source>
</evidence>
<sequence>MWLDRFAGHHPAQAQPPPTSAPSVSASQPRSQSPLPRRTSSVRAPYFTSQTRPSLSRHPSTDSTTSLLASSKRANGSGLRQSTIVDETGDDDAGRIAITDDDLNLEFDFGGLSLRELARSASAAGAGDIYRLQTVEDFERDKAKFEELHRSIQACDEMLSSVESNLTSFRNDLAAVSADIETLQARSTALNVRLENRRAVEKALAPIIEELSVPPHVVSKIAEGHIDEAWVKVLADLDKRVEAHKKNSQQAQPIKALADVGPLLEKLVLKAVERIRDFLVAQIKALRSPNINAQIIQQQNFLKFKDLYAFLHKHQPTLASEICQAYINTMRWYYHNQFSRYEKALSKLKLHTIDKSDLLGQEDPSSSRRTAVLSSSKLSGPPHDAFNLGRRIDVLKTSNKLAISSYLAEEDQSTHYLETPFRNFNLALIDNATAEYTFLAAFFTPALSFATISRHFNTIFEPTFSLGQTLTKTLVSDTYDLLGVLLCVRLNQHFAFELQRRRVPAADGYINGTAMTLWPRLQAIMDAHAESVRTLASNLPAKPGSAAAAKQASAAPHPVTQRFGQLLHGILTLSADAGDDEPVVASLGRLRNEVEGYLTRASQAWFGTAEKRKGVRFLYNNYSLVLTIIGDCKGKLAGEQHRHFEGLKGRFAEDG</sequence>
<feature type="region of interest" description="Disordered" evidence="6">
    <location>
        <begin position="359"/>
        <end position="379"/>
    </location>
</feature>